<dbReference type="PATRIC" id="fig|502682.8.peg.1664"/>
<evidence type="ECO:0000256" key="1">
    <source>
        <dbReference type="ARBA" id="ARBA00022679"/>
    </source>
</evidence>
<dbReference type="InterPro" id="IPR016181">
    <property type="entry name" value="Acyl_CoA_acyltransferase"/>
</dbReference>
<dbReference type="PANTHER" id="PTHR43877">
    <property type="entry name" value="AMINOALKYLPHOSPHONATE N-ACETYLTRANSFERASE-RELATED-RELATED"/>
    <property type="match status" value="1"/>
</dbReference>
<organism evidence="4 5">
    <name type="scientific">Aurantiacibacter gangjinensis</name>
    <dbReference type="NCBI Taxonomy" id="502682"/>
    <lineage>
        <taxon>Bacteria</taxon>
        <taxon>Pseudomonadati</taxon>
        <taxon>Pseudomonadota</taxon>
        <taxon>Alphaproteobacteria</taxon>
        <taxon>Sphingomonadales</taxon>
        <taxon>Erythrobacteraceae</taxon>
        <taxon>Aurantiacibacter</taxon>
    </lineage>
</organism>
<keyword evidence="5" id="KW-1185">Reference proteome</keyword>
<dbReference type="Gene3D" id="3.40.630.30">
    <property type="match status" value="1"/>
</dbReference>
<comment type="caution">
    <text evidence="4">The sequence shown here is derived from an EMBL/GenBank/DDBJ whole genome shotgun (WGS) entry which is preliminary data.</text>
</comment>
<accession>A0A0G9MLL6</accession>
<name>A0A0G9MLL6_9SPHN</name>
<protein>
    <submittedName>
        <fullName evidence="4">GNAT family acetyltransferase</fullName>
    </submittedName>
</protein>
<gene>
    <name evidence="4" type="ORF">AAW01_08145</name>
</gene>
<dbReference type="InterPro" id="IPR050832">
    <property type="entry name" value="Bact_Acetyltransf"/>
</dbReference>
<proteinExistence type="predicted"/>
<dbReference type="AlphaFoldDB" id="A0A0G9MLL6"/>
<dbReference type="Proteomes" id="UP000053070">
    <property type="component" value="Unassembled WGS sequence"/>
</dbReference>
<evidence type="ECO:0000256" key="2">
    <source>
        <dbReference type="ARBA" id="ARBA00023315"/>
    </source>
</evidence>
<evidence type="ECO:0000259" key="3">
    <source>
        <dbReference type="PROSITE" id="PS51186"/>
    </source>
</evidence>
<dbReference type="InterPro" id="IPR000182">
    <property type="entry name" value="GNAT_dom"/>
</dbReference>
<dbReference type="SUPFAM" id="SSF55729">
    <property type="entry name" value="Acyl-CoA N-acyltransferases (Nat)"/>
    <property type="match status" value="1"/>
</dbReference>
<keyword evidence="2" id="KW-0012">Acyltransferase</keyword>
<keyword evidence="1 4" id="KW-0808">Transferase</keyword>
<dbReference type="PROSITE" id="PS51186">
    <property type="entry name" value="GNAT"/>
    <property type="match status" value="1"/>
</dbReference>
<dbReference type="Pfam" id="PF00583">
    <property type="entry name" value="Acetyltransf_1"/>
    <property type="match status" value="1"/>
</dbReference>
<evidence type="ECO:0000313" key="4">
    <source>
        <dbReference type="EMBL" id="KLE31529.1"/>
    </source>
</evidence>
<dbReference type="GO" id="GO:0016747">
    <property type="term" value="F:acyltransferase activity, transferring groups other than amino-acyl groups"/>
    <property type="evidence" value="ECO:0007669"/>
    <property type="project" value="InterPro"/>
</dbReference>
<feature type="domain" description="N-acetyltransferase" evidence="3">
    <location>
        <begin position="27"/>
        <end position="183"/>
    </location>
</feature>
<reference evidence="4 5" key="1">
    <citation type="submission" date="2015-04" db="EMBL/GenBank/DDBJ databases">
        <title>The draft genome sequence of Erythrobacr gangjinensis K7-2.</title>
        <authorList>
            <person name="Zhuang L."/>
            <person name="Liu Y."/>
            <person name="Shao Z."/>
        </authorList>
    </citation>
    <scope>NUCLEOTIDE SEQUENCE [LARGE SCALE GENOMIC DNA]</scope>
    <source>
        <strain evidence="4 5">K7-2</strain>
    </source>
</reference>
<sequence>MGPFEDERRGAARTGDAVSTTAPELTIALADYDDPADGAAIVGLLDAYARDPMGGGEPLADTTRDTLVDALASFPGAFSLIARLDDTAVGLANCFTGFSTFAAAPLVNIHDMAVLPAHRGKGVGRALMQAVEAEALKRGACKVTLEVLGGNDTAKALYRSCGYGDYSLDPETGTAQFWQKTLI</sequence>
<dbReference type="CDD" id="cd04301">
    <property type="entry name" value="NAT_SF"/>
    <property type="match status" value="1"/>
</dbReference>
<dbReference type="STRING" id="502682.BMF35_a0632"/>
<dbReference type="OrthoDB" id="9805924at2"/>
<dbReference type="EMBL" id="LBHC01000002">
    <property type="protein sequence ID" value="KLE31529.1"/>
    <property type="molecule type" value="Genomic_DNA"/>
</dbReference>
<dbReference type="PANTHER" id="PTHR43877:SF2">
    <property type="entry name" value="AMINOALKYLPHOSPHONATE N-ACETYLTRANSFERASE-RELATED"/>
    <property type="match status" value="1"/>
</dbReference>
<evidence type="ECO:0000313" key="5">
    <source>
        <dbReference type="Proteomes" id="UP000053070"/>
    </source>
</evidence>